<evidence type="ECO:0000256" key="2">
    <source>
        <dbReference type="ARBA" id="ARBA00009298"/>
    </source>
</evidence>
<name>A0A1G6MC64_9BACI</name>
<dbReference type="InterPro" id="IPR049177">
    <property type="entry name" value="MgtC_SapB_SrpB_YhiD_N"/>
</dbReference>
<dbReference type="PRINTS" id="PR01837">
    <property type="entry name" value="MGTCSAPBPROT"/>
</dbReference>
<gene>
    <name evidence="9" type="ORF">SAMN05421734_11097</name>
</gene>
<dbReference type="OrthoDB" id="9811198at2"/>
<feature type="transmembrane region" description="Helical" evidence="7">
    <location>
        <begin position="81"/>
        <end position="101"/>
    </location>
</feature>
<feature type="domain" description="MgtC/SapB/SrpB/YhiD N-terminal" evidence="8">
    <location>
        <begin position="16"/>
        <end position="147"/>
    </location>
</feature>
<sequence>MNAIFDADFFIISTRLILTLILSGAIGYEREVNKHAAGFRTHILVGVGACLMMVMSLYGFNDYVEANSEFIRFDVARIPSYVISGIGFLGAGTIIVNGMTVRGLTTAASIWTVAGLGLVIGIGMYSIAILTTFIILLSLVFLNNFEKVIAKKHHRVQLEIVMNDLTEIDEIFEKYNDYNLVVKNINIQNEHGENAVVTTDLEIGKNTSTNKVYYALLQIDHVKQVKEL</sequence>
<dbReference type="InterPro" id="IPR003416">
    <property type="entry name" value="MgtC/SapB/SrpB/YhiD_fam"/>
</dbReference>
<evidence type="ECO:0000256" key="5">
    <source>
        <dbReference type="ARBA" id="ARBA00022989"/>
    </source>
</evidence>
<keyword evidence="5 7" id="KW-1133">Transmembrane helix</keyword>
<dbReference type="Pfam" id="PF02308">
    <property type="entry name" value="MgtC"/>
    <property type="match status" value="1"/>
</dbReference>
<accession>A0A1G6MC64</accession>
<keyword evidence="10" id="KW-1185">Reference proteome</keyword>
<evidence type="ECO:0000313" key="10">
    <source>
        <dbReference type="Proteomes" id="UP000242949"/>
    </source>
</evidence>
<dbReference type="RefSeq" id="WP_090796880.1">
    <property type="nucleotide sequence ID" value="NZ_FMYI01000010.1"/>
</dbReference>
<organism evidence="9 10">
    <name type="scientific">Pelagirhabdus alkalitolerans</name>
    <dbReference type="NCBI Taxonomy" id="1612202"/>
    <lineage>
        <taxon>Bacteria</taxon>
        <taxon>Bacillati</taxon>
        <taxon>Bacillota</taxon>
        <taxon>Bacilli</taxon>
        <taxon>Bacillales</taxon>
        <taxon>Bacillaceae</taxon>
        <taxon>Pelagirhabdus</taxon>
    </lineage>
</organism>
<evidence type="ECO:0000313" key="9">
    <source>
        <dbReference type="EMBL" id="SDC53103.1"/>
    </source>
</evidence>
<evidence type="ECO:0000256" key="3">
    <source>
        <dbReference type="ARBA" id="ARBA00022475"/>
    </source>
</evidence>
<dbReference type="Proteomes" id="UP000242949">
    <property type="component" value="Unassembled WGS sequence"/>
</dbReference>
<proteinExistence type="inferred from homology"/>
<evidence type="ECO:0000259" key="8">
    <source>
        <dbReference type="Pfam" id="PF02308"/>
    </source>
</evidence>
<feature type="transmembrane region" description="Helical" evidence="7">
    <location>
        <begin position="7"/>
        <end position="27"/>
    </location>
</feature>
<evidence type="ECO:0000256" key="6">
    <source>
        <dbReference type="ARBA" id="ARBA00023136"/>
    </source>
</evidence>
<dbReference type="PANTHER" id="PTHR33778">
    <property type="entry name" value="PROTEIN MGTC"/>
    <property type="match status" value="1"/>
</dbReference>
<evidence type="ECO:0000256" key="7">
    <source>
        <dbReference type="SAM" id="Phobius"/>
    </source>
</evidence>
<comment type="subcellular location">
    <subcellularLocation>
        <location evidence="1">Cell membrane</location>
        <topology evidence="1">Multi-pass membrane protein</topology>
    </subcellularLocation>
</comment>
<comment type="similarity">
    <text evidence="2">Belongs to the MgtC/SapB family.</text>
</comment>
<evidence type="ECO:0000256" key="1">
    <source>
        <dbReference type="ARBA" id="ARBA00004651"/>
    </source>
</evidence>
<dbReference type="GO" id="GO:0005886">
    <property type="term" value="C:plasma membrane"/>
    <property type="evidence" value="ECO:0007669"/>
    <property type="project" value="UniProtKB-SubCell"/>
</dbReference>
<keyword evidence="6 7" id="KW-0472">Membrane</keyword>
<dbReference type="STRING" id="1612202.SAMN05421734_11097"/>
<reference evidence="10" key="1">
    <citation type="submission" date="2016-09" db="EMBL/GenBank/DDBJ databases">
        <authorList>
            <person name="Varghese N."/>
            <person name="Submissions S."/>
        </authorList>
    </citation>
    <scope>NUCLEOTIDE SEQUENCE [LARGE SCALE GENOMIC DNA]</scope>
    <source>
        <strain evidence="10">S5</strain>
    </source>
</reference>
<evidence type="ECO:0000256" key="4">
    <source>
        <dbReference type="ARBA" id="ARBA00022692"/>
    </source>
</evidence>
<keyword evidence="3" id="KW-1003">Cell membrane</keyword>
<keyword evidence="4 7" id="KW-0812">Transmembrane</keyword>
<dbReference type="EMBL" id="FMYI01000010">
    <property type="protein sequence ID" value="SDC53103.1"/>
    <property type="molecule type" value="Genomic_DNA"/>
</dbReference>
<feature type="transmembrane region" description="Helical" evidence="7">
    <location>
        <begin position="39"/>
        <end position="60"/>
    </location>
</feature>
<protein>
    <submittedName>
        <fullName evidence="9">Putative Mg2+ transporter-C (MgtC) family protein</fullName>
    </submittedName>
</protein>
<dbReference type="AlphaFoldDB" id="A0A1G6MC64"/>
<feature type="transmembrane region" description="Helical" evidence="7">
    <location>
        <begin position="113"/>
        <end position="142"/>
    </location>
</feature>
<dbReference type="PANTHER" id="PTHR33778:SF1">
    <property type="entry name" value="MAGNESIUM TRANSPORTER YHID-RELATED"/>
    <property type="match status" value="1"/>
</dbReference>